<sequence length="211" mass="25724">MTENLEILKYLNSFYENGIFYFFNKEDLELLYITAIENENLNILKNIDSTINIVKTKLHFNKALITGNLEILKYLNLCYQIDFDFRFKINLEILKYLIKRSCKTNGLKLNKNHIIYFFLKNDLESLNYIFSISQSYFYFENNKIIEKNCNFEKYMIEIIPIEYRNIHIDEKNLIKEYLKDKNIYDNYSWLTYYLINSLTINSYIYNLKTIY</sequence>
<evidence type="ECO:0000313" key="1">
    <source>
        <dbReference type="EMBL" id="QHS77666.1"/>
    </source>
</evidence>
<dbReference type="AlphaFoldDB" id="A0A6C0AD84"/>
<reference evidence="1" key="1">
    <citation type="journal article" date="2020" name="Nature">
        <title>Giant virus diversity and host interactions through global metagenomics.</title>
        <authorList>
            <person name="Schulz F."/>
            <person name="Roux S."/>
            <person name="Paez-Espino D."/>
            <person name="Jungbluth S."/>
            <person name="Walsh D.A."/>
            <person name="Denef V.J."/>
            <person name="McMahon K.D."/>
            <person name="Konstantinidis K.T."/>
            <person name="Eloe-Fadrosh E.A."/>
            <person name="Kyrpides N.C."/>
            <person name="Woyke T."/>
        </authorList>
    </citation>
    <scope>NUCLEOTIDE SEQUENCE</scope>
    <source>
        <strain evidence="1">GVMAG-S-1021933-23</strain>
    </source>
</reference>
<dbReference type="EMBL" id="MN740593">
    <property type="protein sequence ID" value="QHS77666.1"/>
    <property type="molecule type" value="Genomic_DNA"/>
</dbReference>
<proteinExistence type="predicted"/>
<accession>A0A6C0AD84</accession>
<evidence type="ECO:0008006" key="2">
    <source>
        <dbReference type="Google" id="ProtNLM"/>
    </source>
</evidence>
<name>A0A6C0AD84_9ZZZZ</name>
<protein>
    <recommendedName>
        <fullName evidence="2">Ankyrin repeat protein</fullName>
    </recommendedName>
</protein>
<organism evidence="1">
    <name type="scientific">viral metagenome</name>
    <dbReference type="NCBI Taxonomy" id="1070528"/>
    <lineage>
        <taxon>unclassified sequences</taxon>
        <taxon>metagenomes</taxon>
        <taxon>organismal metagenomes</taxon>
    </lineage>
</organism>